<evidence type="ECO:0000313" key="6">
    <source>
        <dbReference type="EMBL" id="KAH0867852.1"/>
    </source>
</evidence>
<evidence type="ECO:0008006" key="8">
    <source>
        <dbReference type="Google" id="ProtNLM"/>
    </source>
</evidence>
<keyword evidence="3" id="KW-0067">ATP-binding</keyword>
<name>A0ABQ7YJQ1_BRANA</name>
<dbReference type="Proteomes" id="UP000824890">
    <property type="component" value="Unassembled WGS sequence"/>
</dbReference>
<evidence type="ECO:0000256" key="3">
    <source>
        <dbReference type="ARBA" id="ARBA00022840"/>
    </source>
</evidence>
<dbReference type="InterPro" id="IPR010614">
    <property type="entry name" value="RAD3-like_helicase_DEAD"/>
</dbReference>
<feature type="domain" description="GED" evidence="5">
    <location>
        <begin position="235"/>
        <end position="318"/>
    </location>
</feature>
<dbReference type="PROSITE" id="PS51388">
    <property type="entry name" value="GED"/>
    <property type="match status" value="1"/>
</dbReference>
<evidence type="ECO:0000259" key="5">
    <source>
        <dbReference type="PROSITE" id="PS51388"/>
    </source>
</evidence>
<evidence type="ECO:0000259" key="4">
    <source>
        <dbReference type="PROSITE" id="PS51193"/>
    </source>
</evidence>
<dbReference type="InterPro" id="IPR045028">
    <property type="entry name" value="DinG/Rad3-like"/>
</dbReference>
<organism evidence="6 7">
    <name type="scientific">Brassica napus</name>
    <name type="common">Rape</name>
    <dbReference type="NCBI Taxonomy" id="3708"/>
    <lineage>
        <taxon>Eukaryota</taxon>
        <taxon>Viridiplantae</taxon>
        <taxon>Streptophyta</taxon>
        <taxon>Embryophyta</taxon>
        <taxon>Tracheophyta</taxon>
        <taxon>Spermatophyta</taxon>
        <taxon>Magnoliopsida</taxon>
        <taxon>eudicotyledons</taxon>
        <taxon>Gunneridae</taxon>
        <taxon>Pentapetalae</taxon>
        <taxon>rosids</taxon>
        <taxon>malvids</taxon>
        <taxon>Brassicales</taxon>
        <taxon>Brassicaceae</taxon>
        <taxon>Brassiceae</taxon>
        <taxon>Brassica</taxon>
    </lineage>
</organism>
<dbReference type="Pfam" id="PF06733">
    <property type="entry name" value="DEAD_2"/>
    <property type="match status" value="1"/>
</dbReference>
<reference evidence="6 7" key="1">
    <citation type="submission" date="2021-05" db="EMBL/GenBank/DDBJ databases">
        <title>Genome Assembly of Synthetic Allotetraploid Brassica napus Reveals Homoeologous Exchanges between Subgenomes.</title>
        <authorList>
            <person name="Davis J.T."/>
        </authorList>
    </citation>
    <scope>NUCLEOTIDE SEQUENCE [LARGE SCALE GENOMIC DNA]</scope>
    <source>
        <strain evidence="7">cv. Da-Ae</strain>
        <tissue evidence="6">Seedling</tissue>
    </source>
</reference>
<evidence type="ECO:0000256" key="2">
    <source>
        <dbReference type="ARBA" id="ARBA00022801"/>
    </source>
</evidence>
<accession>A0ABQ7YJQ1</accession>
<keyword evidence="7" id="KW-1185">Reference proteome</keyword>
<dbReference type="Gene3D" id="3.40.50.300">
    <property type="entry name" value="P-loop containing nucleotide triphosphate hydrolases"/>
    <property type="match status" value="1"/>
</dbReference>
<evidence type="ECO:0000313" key="7">
    <source>
        <dbReference type="Proteomes" id="UP000824890"/>
    </source>
</evidence>
<dbReference type="EMBL" id="JAGKQM010000017">
    <property type="protein sequence ID" value="KAH0867852.1"/>
    <property type="molecule type" value="Genomic_DNA"/>
</dbReference>
<dbReference type="PROSITE" id="PS51193">
    <property type="entry name" value="HELICASE_ATP_BIND_2"/>
    <property type="match status" value="1"/>
</dbReference>
<sequence>LLLIDEQRGFNEVHDIEEFVKVGKSVRGCPYYAAWSLAENAELVFFPYSYIVNPVIRAGVEVDLKGAIIIFDEAHNMEDIAREAGSVNLDEETLFKLQSELEQMSVPQPMIYQPLYEVVEGLISWIGRKKDSLEKHDFQHYFSSWTRQRLFDGVIVYGKSGSPVDHMSCFGDVARRFQETDLDEATKGKQYIHSCLSSQVQNCIRFFSPLVSMTNYLDRSLDDLKLYHAHLLQKTFGMKMRIAAYWPIVLQRIVDSISMHLHLSVNYLVNSRFQTEIIAEMVDFGGGGRVERMLRGDEQEKEIMKSRIGLLKDSVEVV</sequence>
<protein>
    <recommendedName>
        <fullName evidence="8">Helicase ATP-binding domain-containing protein</fullName>
    </recommendedName>
</protein>
<keyword evidence="1" id="KW-0547">Nucleotide-binding</keyword>
<dbReference type="PANTHER" id="PTHR11472:SF47">
    <property type="entry name" value="FANCONI ANEMIA GROUP J PROTEIN"/>
    <property type="match status" value="1"/>
</dbReference>
<dbReference type="InterPro" id="IPR020850">
    <property type="entry name" value="GED_dom"/>
</dbReference>
<feature type="non-terminal residue" evidence="6">
    <location>
        <position position="1"/>
    </location>
</feature>
<dbReference type="InterPro" id="IPR014013">
    <property type="entry name" value="Helic_SF1/SF2_ATP-bd_DinG/Rad3"/>
</dbReference>
<proteinExistence type="predicted"/>
<keyword evidence="2" id="KW-0378">Hydrolase</keyword>
<gene>
    <name evidence="6" type="ORF">HID58_074874</name>
</gene>
<comment type="caution">
    <text evidence="6">The sequence shown here is derived from an EMBL/GenBank/DDBJ whole genome shotgun (WGS) entry which is preliminary data.</text>
</comment>
<dbReference type="InterPro" id="IPR027417">
    <property type="entry name" value="P-loop_NTPase"/>
</dbReference>
<feature type="domain" description="Helicase ATP-binding" evidence="4">
    <location>
        <begin position="1"/>
        <end position="139"/>
    </location>
</feature>
<evidence type="ECO:0000256" key="1">
    <source>
        <dbReference type="ARBA" id="ARBA00022741"/>
    </source>
</evidence>
<dbReference type="PANTHER" id="PTHR11472">
    <property type="entry name" value="DNA REPAIR DEAD HELICASE RAD3/XP-D SUBFAMILY MEMBER"/>
    <property type="match status" value="1"/>
</dbReference>